<dbReference type="Pfam" id="PF00892">
    <property type="entry name" value="EamA"/>
    <property type="match status" value="2"/>
</dbReference>
<feature type="transmembrane region" description="Helical" evidence="7">
    <location>
        <begin position="54"/>
        <end position="75"/>
    </location>
</feature>
<feature type="domain" description="EamA" evidence="8">
    <location>
        <begin position="57"/>
        <end position="193"/>
    </location>
</feature>
<keyword evidence="4 7" id="KW-1133">Transmembrane helix</keyword>
<feature type="compositionally biased region" description="Low complexity" evidence="6">
    <location>
        <begin position="20"/>
        <end position="29"/>
    </location>
</feature>
<dbReference type="PANTHER" id="PTHR42920:SF5">
    <property type="entry name" value="EAMA DOMAIN-CONTAINING PROTEIN"/>
    <property type="match status" value="1"/>
</dbReference>
<feature type="region of interest" description="Disordered" evidence="6">
    <location>
        <begin position="1"/>
        <end position="38"/>
    </location>
</feature>
<feature type="transmembrane region" description="Helical" evidence="7">
    <location>
        <begin position="325"/>
        <end position="345"/>
    </location>
</feature>
<feature type="transmembrane region" description="Helical" evidence="7">
    <location>
        <begin position="235"/>
        <end position="256"/>
    </location>
</feature>
<keyword evidence="5 7" id="KW-0472">Membrane</keyword>
<feature type="transmembrane region" description="Helical" evidence="7">
    <location>
        <begin position="177"/>
        <end position="197"/>
    </location>
</feature>
<evidence type="ECO:0000259" key="8">
    <source>
        <dbReference type="Pfam" id="PF00892"/>
    </source>
</evidence>
<sequence length="348" mass="35957">MDDPAAGNQAQSPVPTGRVAGRSPAPADAGGSGAVHATPARGDAARAASADRRLYLAGILLAAGGAILFSGKAIIVKLGFRFGADAVTLLALRMLVAFPLFLLMGWWAARRAVRPLTGGERWRIAGLGFLGYYLASFLDFAGLAYISATLERLILYLTPTLVLLIGWAAFGRRPGRVQWIALAVSYLGVALAFGHDLQAGDKGILIGGALVFGSALAYALYLVGSGELVARVGAVRLTAYASSVASVLCIGQFLLLRPLSALALPREVYWLSLLNGTLCTVAPVLMVMLGIARIGSGPAAQIGMLGPVSTIVLSMLVLGEPMGPWQVAGTGLVLGGVLLVSRAQVARP</sequence>
<name>A0A0E3UMA6_9GAMM</name>
<dbReference type="GO" id="GO:0005886">
    <property type="term" value="C:plasma membrane"/>
    <property type="evidence" value="ECO:0007669"/>
    <property type="project" value="UniProtKB-SubCell"/>
</dbReference>
<keyword evidence="3 7" id="KW-0812">Transmembrane</keyword>
<dbReference type="InterPro" id="IPR000620">
    <property type="entry name" value="EamA_dom"/>
</dbReference>
<dbReference type="KEGG" id="psuw:WQ53_02945"/>
<proteinExistence type="predicted"/>
<accession>A0A0E3UMA6</accession>
<evidence type="ECO:0000256" key="2">
    <source>
        <dbReference type="ARBA" id="ARBA00022475"/>
    </source>
</evidence>
<evidence type="ECO:0000256" key="3">
    <source>
        <dbReference type="ARBA" id="ARBA00022692"/>
    </source>
</evidence>
<dbReference type="InterPro" id="IPR037185">
    <property type="entry name" value="EmrE-like"/>
</dbReference>
<evidence type="ECO:0000313" key="9">
    <source>
        <dbReference type="EMBL" id="AKC85875.1"/>
    </source>
</evidence>
<dbReference type="Proteomes" id="UP000033067">
    <property type="component" value="Chromosome"/>
</dbReference>
<dbReference type="PANTHER" id="PTHR42920">
    <property type="entry name" value="OS03G0707200 PROTEIN-RELATED"/>
    <property type="match status" value="1"/>
</dbReference>
<reference evidence="9 10" key="1">
    <citation type="journal article" date="2015" name="Genome Announc.">
        <title>Complete Genome Sequence of Pseudoxanthomonas suwonensis Strain J1, a Cellulose-Degrading Bacterium Isolated from Leaf- and Wood-Enriched Soil.</title>
        <authorList>
            <person name="Hou L."/>
            <person name="Jiang J."/>
            <person name="Xu Z."/>
            <person name="Zhou Y."/>
            <person name="Leung F.C."/>
        </authorList>
    </citation>
    <scope>NUCLEOTIDE SEQUENCE [LARGE SCALE GENOMIC DNA]</scope>
    <source>
        <strain evidence="9 10">J1</strain>
    </source>
</reference>
<protein>
    <submittedName>
        <fullName evidence="9">Multidrug DMT transporter permease</fullName>
    </submittedName>
</protein>
<dbReference type="PATRIC" id="fig|314722.6.peg.617"/>
<evidence type="ECO:0000256" key="4">
    <source>
        <dbReference type="ARBA" id="ARBA00022989"/>
    </source>
</evidence>
<comment type="subcellular location">
    <subcellularLocation>
        <location evidence="1">Cell membrane</location>
        <topology evidence="1">Multi-pass membrane protein</topology>
    </subcellularLocation>
</comment>
<evidence type="ECO:0000256" key="7">
    <source>
        <dbReference type="SAM" id="Phobius"/>
    </source>
</evidence>
<dbReference type="AlphaFoldDB" id="A0A0E3UMA6"/>
<evidence type="ECO:0000313" key="10">
    <source>
        <dbReference type="Proteomes" id="UP000033067"/>
    </source>
</evidence>
<keyword evidence="10" id="KW-1185">Reference proteome</keyword>
<feature type="transmembrane region" description="Helical" evidence="7">
    <location>
        <begin position="153"/>
        <end position="170"/>
    </location>
</feature>
<dbReference type="OrthoDB" id="9813617at2"/>
<dbReference type="SUPFAM" id="SSF103481">
    <property type="entry name" value="Multidrug resistance efflux transporter EmrE"/>
    <property type="match status" value="2"/>
</dbReference>
<dbReference type="RefSeq" id="WP_052630252.1">
    <property type="nucleotide sequence ID" value="NZ_CP011144.1"/>
</dbReference>
<gene>
    <name evidence="9" type="ORF">WQ53_02945</name>
</gene>
<organism evidence="9 10">
    <name type="scientific">Pseudoxanthomonas suwonensis</name>
    <dbReference type="NCBI Taxonomy" id="314722"/>
    <lineage>
        <taxon>Bacteria</taxon>
        <taxon>Pseudomonadati</taxon>
        <taxon>Pseudomonadota</taxon>
        <taxon>Gammaproteobacteria</taxon>
        <taxon>Lysobacterales</taxon>
        <taxon>Lysobacteraceae</taxon>
        <taxon>Pseudoxanthomonas</taxon>
    </lineage>
</organism>
<evidence type="ECO:0000256" key="5">
    <source>
        <dbReference type="ARBA" id="ARBA00023136"/>
    </source>
</evidence>
<dbReference type="InterPro" id="IPR051258">
    <property type="entry name" value="Diverse_Substrate_Transporter"/>
</dbReference>
<feature type="transmembrane region" description="Helical" evidence="7">
    <location>
        <begin position="299"/>
        <end position="319"/>
    </location>
</feature>
<feature type="transmembrane region" description="Helical" evidence="7">
    <location>
        <begin position="130"/>
        <end position="147"/>
    </location>
</feature>
<feature type="transmembrane region" description="Helical" evidence="7">
    <location>
        <begin position="268"/>
        <end position="292"/>
    </location>
</feature>
<dbReference type="EMBL" id="CP011144">
    <property type="protein sequence ID" value="AKC85875.1"/>
    <property type="molecule type" value="Genomic_DNA"/>
</dbReference>
<feature type="transmembrane region" description="Helical" evidence="7">
    <location>
        <begin position="203"/>
        <end position="223"/>
    </location>
</feature>
<evidence type="ECO:0000256" key="1">
    <source>
        <dbReference type="ARBA" id="ARBA00004651"/>
    </source>
</evidence>
<keyword evidence="2" id="KW-1003">Cell membrane</keyword>
<evidence type="ECO:0000256" key="6">
    <source>
        <dbReference type="SAM" id="MobiDB-lite"/>
    </source>
</evidence>
<feature type="domain" description="EamA" evidence="8">
    <location>
        <begin position="206"/>
        <end position="341"/>
    </location>
</feature>
<feature type="transmembrane region" description="Helical" evidence="7">
    <location>
        <begin position="87"/>
        <end position="109"/>
    </location>
</feature>